<accession>A0ACC2XPP1</accession>
<reference evidence="1" key="1">
    <citation type="submission" date="2023-04" db="EMBL/GenBank/DDBJ databases">
        <title>Draft Genome sequencing of Naganishia species isolated from polar environments using Oxford Nanopore Technology.</title>
        <authorList>
            <person name="Leo P."/>
            <person name="Venkateswaran K."/>
        </authorList>
    </citation>
    <scope>NUCLEOTIDE SEQUENCE</scope>
    <source>
        <strain evidence="1">DBVPG 5303</strain>
    </source>
</reference>
<gene>
    <name evidence="1" type="ORF">QFC24_002732</name>
</gene>
<evidence type="ECO:0000313" key="1">
    <source>
        <dbReference type="EMBL" id="KAJ9125947.1"/>
    </source>
</evidence>
<proteinExistence type="predicted"/>
<keyword evidence="2" id="KW-1185">Reference proteome</keyword>
<protein>
    <submittedName>
        <fullName evidence="1">Uncharacterized protein</fullName>
    </submittedName>
</protein>
<comment type="caution">
    <text evidence="1">The sequence shown here is derived from an EMBL/GenBank/DDBJ whole genome shotgun (WGS) entry which is preliminary data.</text>
</comment>
<dbReference type="Proteomes" id="UP001234202">
    <property type="component" value="Unassembled WGS sequence"/>
</dbReference>
<evidence type="ECO:0000313" key="2">
    <source>
        <dbReference type="Proteomes" id="UP001234202"/>
    </source>
</evidence>
<organism evidence="1 2">
    <name type="scientific">Naganishia onofrii</name>
    <dbReference type="NCBI Taxonomy" id="1851511"/>
    <lineage>
        <taxon>Eukaryota</taxon>
        <taxon>Fungi</taxon>
        <taxon>Dikarya</taxon>
        <taxon>Basidiomycota</taxon>
        <taxon>Agaricomycotina</taxon>
        <taxon>Tremellomycetes</taxon>
        <taxon>Filobasidiales</taxon>
        <taxon>Filobasidiaceae</taxon>
        <taxon>Naganishia</taxon>
    </lineage>
</organism>
<dbReference type="EMBL" id="JASBWV010000007">
    <property type="protein sequence ID" value="KAJ9125947.1"/>
    <property type="molecule type" value="Genomic_DNA"/>
</dbReference>
<name>A0ACC2XPP1_9TREE</name>
<sequence>MSALLENGTPDTLLSVYQGASITWQPADIYTNVPPVAKYRTAFDTRLHNQRKLSTMSSIQTPPGVQVRGKGHTSQAAQSILTPEALEFLARLHRTFNKTRLTLLAARQELQKDLDSGKAKLGFYKETEAIRTAPSWRCAPAAPGLEDRRVEITGPTDRKMVINALNSGAKTFMADFEDSNAPTWSNMVNGQLNLYDAVR</sequence>